<gene>
    <name evidence="4" type="ORF">OFUS_LOCUS2039</name>
</gene>
<dbReference type="Gene3D" id="3.40.50.410">
    <property type="entry name" value="von Willebrand factor, type A domain"/>
    <property type="match status" value="1"/>
</dbReference>
<reference evidence="4" key="1">
    <citation type="submission" date="2022-03" db="EMBL/GenBank/DDBJ databases">
        <authorList>
            <person name="Martin C."/>
        </authorList>
    </citation>
    <scope>NUCLEOTIDE SEQUENCE</scope>
</reference>
<dbReference type="SMART" id="SM00327">
    <property type="entry name" value="VWA"/>
    <property type="match status" value="1"/>
</dbReference>
<feature type="chain" id="PRO_5035888304" description="VWFA domain-containing protein" evidence="2">
    <location>
        <begin position="23"/>
        <end position="507"/>
    </location>
</feature>
<evidence type="ECO:0000313" key="4">
    <source>
        <dbReference type="EMBL" id="CAH1774616.1"/>
    </source>
</evidence>
<accession>A0A8S4N2A4</accession>
<feature type="region of interest" description="Disordered" evidence="1">
    <location>
        <begin position="101"/>
        <end position="121"/>
    </location>
</feature>
<evidence type="ECO:0000259" key="3">
    <source>
        <dbReference type="PROSITE" id="PS50234"/>
    </source>
</evidence>
<dbReference type="OrthoDB" id="6162049at2759"/>
<dbReference type="Proteomes" id="UP000749559">
    <property type="component" value="Unassembled WGS sequence"/>
</dbReference>
<dbReference type="InterPro" id="IPR036465">
    <property type="entry name" value="vWFA_dom_sf"/>
</dbReference>
<dbReference type="EMBL" id="CAIIXF020000001">
    <property type="protein sequence ID" value="CAH1774616.1"/>
    <property type="molecule type" value="Genomic_DNA"/>
</dbReference>
<dbReference type="AlphaFoldDB" id="A0A8S4N2A4"/>
<name>A0A8S4N2A4_OWEFU</name>
<proteinExistence type="predicted"/>
<organism evidence="4 5">
    <name type="scientific">Owenia fusiformis</name>
    <name type="common">Polychaete worm</name>
    <dbReference type="NCBI Taxonomy" id="6347"/>
    <lineage>
        <taxon>Eukaryota</taxon>
        <taxon>Metazoa</taxon>
        <taxon>Spiralia</taxon>
        <taxon>Lophotrochozoa</taxon>
        <taxon>Annelida</taxon>
        <taxon>Polychaeta</taxon>
        <taxon>Sedentaria</taxon>
        <taxon>Canalipalpata</taxon>
        <taxon>Sabellida</taxon>
        <taxon>Oweniida</taxon>
        <taxon>Oweniidae</taxon>
        <taxon>Owenia</taxon>
    </lineage>
</organism>
<dbReference type="PANTHER" id="PTHR24020:SF84">
    <property type="entry name" value="VWFA DOMAIN-CONTAINING PROTEIN"/>
    <property type="match status" value="1"/>
</dbReference>
<dbReference type="InterPro" id="IPR050525">
    <property type="entry name" value="ECM_Assembly_Org"/>
</dbReference>
<comment type="caution">
    <text evidence="4">The sequence shown here is derived from an EMBL/GenBank/DDBJ whole genome shotgun (WGS) entry which is preliminary data.</text>
</comment>
<dbReference type="InterPro" id="IPR002035">
    <property type="entry name" value="VWF_A"/>
</dbReference>
<dbReference type="SUPFAM" id="SSF53300">
    <property type="entry name" value="vWA-like"/>
    <property type="match status" value="1"/>
</dbReference>
<protein>
    <recommendedName>
        <fullName evidence="3">VWFA domain-containing protein</fullName>
    </recommendedName>
</protein>
<dbReference type="PANTHER" id="PTHR24020">
    <property type="entry name" value="COLLAGEN ALPHA"/>
    <property type="match status" value="1"/>
</dbReference>
<evidence type="ECO:0000256" key="2">
    <source>
        <dbReference type="SAM" id="SignalP"/>
    </source>
</evidence>
<keyword evidence="2" id="KW-0732">Signal</keyword>
<evidence type="ECO:0000256" key="1">
    <source>
        <dbReference type="SAM" id="MobiDB-lite"/>
    </source>
</evidence>
<dbReference type="CDD" id="cd01450">
    <property type="entry name" value="vWFA_subfamily_ECM"/>
    <property type="match status" value="1"/>
</dbReference>
<feature type="domain" description="VWFA" evidence="3">
    <location>
        <begin position="308"/>
        <end position="493"/>
    </location>
</feature>
<feature type="signal peptide" evidence="2">
    <location>
        <begin position="1"/>
        <end position="22"/>
    </location>
</feature>
<dbReference type="Pfam" id="PF00092">
    <property type="entry name" value="VWA"/>
    <property type="match status" value="1"/>
</dbReference>
<keyword evidence="5" id="KW-1185">Reference proteome</keyword>
<dbReference type="PROSITE" id="PS50234">
    <property type="entry name" value="VWFA"/>
    <property type="match status" value="1"/>
</dbReference>
<evidence type="ECO:0000313" key="5">
    <source>
        <dbReference type="Proteomes" id="UP000749559"/>
    </source>
</evidence>
<sequence>MFISSAISCVSVVYFFSSFVTAGRPSIDCNFEDSGTRVSDREDSCIYYYCTSRRLWELRTCAFGASVPKFYRKYYSHKRTKLNLCRNAFSTECYQTVLERKKGEPTPPKPTPRSTTPTTPRPCLKEGQGRCPGGGKCCGDLQCDNKGICRPLEDFVCPVLGEGCLGNHVTNQECCKRDPIDTNIILNLKCGPGKTCCVTEGGECEENSDCCEDQNDVVCKIDENNPEEPKTCSRVEECASLKEKCGPSSAKQLDCCNDVTQLQCSREATCCAERGVMCSGSDDCCRGLECTAKTCQPPTRIECPSPIDIVFAVDTSCSVADIDKDHLRTFMTEVTRAFNIDDNLQDGVLVGALTFNQGYQHTAYLADGKDDGKLLNMIENMNLTEVGCKTNTFTALDVMKNIYFTQDHGERPAAKNWAIVMTDGKTVPPGKQAKTFKNADALRAMGTEVLTIGLPQSDGSIVGEDEWLGIAGGIKENVFTPDFSKLRETLVSIGGRLCGEQNVYVNT</sequence>
<feature type="compositionally biased region" description="Low complexity" evidence="1">
    <location>
        <begin position="112"/>
        <end position="121"/>
    </location>
</feature>